<protein>
    <submittedName>
        <fullName evidence="9">Carbohydrate ABC transporter permease</fullName>
    </submittedName>
</protein>
<feature type="domain" description="ABC transmembrane type-1" evidence="8">
    <location>
        <begin position="96"/>
        <end position="285"/>
    </location>
</feature>
<gene>
    <name evidence="9" type="ORF">F8S09_07740</name>
</gene>
<evidence type="ECO:0000259" key="8">
    <source>
        <dbReference type="PROSITE" id="PS50928"/>
    </source>
</evidence>
<feature type="transmembrane region" description="Helical" evidence="7">
    <location>
        <begin position="206"/>
        <end position="228"/>
    </location>
</feature>
<name>A0A7X1NVJ7_9DEIO</name>
<keyword evidence="10" id="KW-1185">Reference proteome</keyword>
<dbReference type="SUPFAM" id="SSF161098">
    <property type="entry name" value="MetI-like"/>
    <property type="match status" value="1"/>
</dbReference>
<keyword evidence="6 7" id="KW-0472">Membrane</keyword>
<feature type="transmembrane region" description="Helical" evidence="7">
    <location>
        <begin position="167"/>
        <end position="185"/>
    </location>
</feature>
<dbReference type="CDD" id="cd06261">
    <property type="entry name" value="TM_PBP2"/>
    <property type="match status" value="1"/>
</dbReference>
<dbReference type="Pfam" id="PF00528">
    <property type="entry name" value="BPD_transp_1"/>
    <property type="match status" value="1"/>
</dbReference>
<evidence type="ECO:0000313" key="10">
    <source>
        <dbReference type="Proteomes" id="UP000484842"/>
    </source>
</evidence>
<dbReference type="PANTHER" id="PTHR43744">
    <property type="entry name" value="ABC TRANSPORTER PERMEASE PROTEIN MG189-RELATED-RELATED"/>
    <property type="match status" value="1"/>
</dbReference>
<keyword evidence="2 7" id="KW-0813">Transport</keyword>
<keyword evidence="5 7" id="KW-1133">Transmembrane helix</keyword>
<comment type="subcellular location">
    <subcellularLocation>
        <location evidence="1 7">Cell membrane</location>
        <topology evidence="1 7">Multi-pass membrane protein</topology>
    </subcellularLocation>
</comment>
<comment type="similarity">
    <text evidence="7">Belongs to the binding-protein-dependent transport system permease family.</text>
</comment>
<evidence type="ECO:0000256" key="3">
    <source>
        <dbReference type="ARBA" id="ARBA00022475"/>
    </source>
</evidence>
<accession>A0A7X1NVJ7</accession>
<feature type="transmembrane region" description="Helical" evidence="7">
    <location>
        <begin position="131"/>
        <end position="155"/>
    </location>
</feature>
<evidence type="ECO:0000256" key="1">
    <source>
        <dbReference type="ARBA" id="ARBA00004651"/>
    </source>
</evidence>
<dbReference type="Proteomes" id="UP000484842">
    <property type="component" value="Unassembled WGS sequence"/>
</dbReference>
<dbReference type="PROSITE" id="PS50928">
    <property type="entry name" value="ABC_TM1"/>
    <property type="match status" value="1"/>
</dbReference>
<dbReference type="GO" id="GO:0005886">
    <property type="term" value="C:plasma membrane"/>
    <property type="evidence" value="ECO:0007669"/>
    <property type="project" value="UniProtKB-SubCell"/>
</dbReference>
<feature type="transmembrane region" description="Helical" evidence="7">
    <location>
        <begin position="36"/>
        <end position="54"/>
    </location>
</feature>
<dbReference type="RefSeq" id="WP_152870781.1">
    <property type="nucleotide sequence ID" value="NZ_WBSL01000002.1"/>
</dbReference>
<keyword evidence="4 7" id="KW-0812">Transmembrane</keyword>
<dbReference type="EMBL" id="WBSL01000002">
    <property type="protein sequence ID" value="MPY66587.1"/>
    <property type="molecule type" value="Genomic_DNA"/>
</dbReference>
<dbReference type="PANTHER" id="PTHR43744:SF12">
    <property type="entry name" value="ABC TRANSPORTER PERMEASE PROTEIN MG189-RELATED"/>
    <property type="match status" value="1"/>
</dbReference>
<organism evidence="9 10">
    <name type="scientific">Deinococcus terrestris</name>
    <dbReference type="NCBI Taxonomy" id="2651870"/>
    <lineage>
        <taxon>Bacteria</taxon>
        <taxon>Thermotogati</taxon>
        <taxon>Deinococcota</taxon>
        <taxon>Deinococci</taxon>
        <taxon>Deinococcales</taxon>
        <taxon>Deinococcaceae</taxon>
        <taxon>Deinococcus</taxon>
    </lineage>
</organism>
<feature type="transmembrane region" description="Helical" evidence="7">
    <location>
        <begin position="267"/>
        <end position="285"/>
    </location>
</feature>
<evidence type="ECO:0000256" key="4">
    <source>
        <dbReference type="ARBA" id="ARBA00022692"/>
    </source>
</evidence>
<evidence type="ECO:0000313" key="9">
    <source>
        <dbReference type="EMBL" id="MPY66587.1"/>
    </source>
</evidence>
<evidence type="ECO:0000256" key="7">
    <source>
        <dbReference type="RuleBase" id="RU363032"/>
    </source>
</evidence>
<dbReference type="InterPro" id="IPR000515">
    <property type="entry name" value="MetI-like"/>
</dbReference>
<proteinExistence type="inferred from homology"/>
<dbReference type="InterPro" id="IPR035906">
    <property type="entry name" value="MetI-like_sf"/>
</dbReference>
<evidence type="ECO:0000256" key="5">
    <source>
        <dbReference type="ARBA" id="ARBA00022989"/>
    </source>
</evidence>
<reference evidence="9 10" key="1">
    <citation type="submission" date="2019-10" db="EMBL/GenBank/DDBJ databases">
        <title>Deinococcus sp. isolated from soil.</title>
        <authorList>
            <person name="Li Y."/>
            <person name="Wang J."/>
        </authorList>
    </citation>
    <scope>NUCLEOTIDE SEQUENCE [LARGE SCALE GENOMIC DNA]</scope>
    <source>
        <strain evidence="9 10">SDU3-2</strain>
    </source>
</reference>
<dbReference type="AlphaFoldDB" id="A0A7X1NVJ7"/>
<comment type="caution">
    <text evidence="9">The sequence shown here is derived from an EMBL/GenBank/DDBJ whole genome shotgun (WGS) entry which is preliminary data.</text>
</comment>
<evidence type="ECO:0000256" key="2">
    <source>
        <dbReference type="ARBA" id="ARBA00022448"/>
    </source>
</evidence>
<dbReference type="GO" id="GO:0055085">
    <property type="term" value="P:transmembrane transport"/>
    <property type="evidence" value="ECO:0007669"/>
    <property type="project" value="InterPro"/>
</dbReference>
<dbReference type="Gene3D" id="1.10.3720.10">
    <property type="entry name" value="MetI-like"/>
    <property type="match status" value="1"/>
</dbReference>
<evidence type="ECO:0000256" key="6">
    <source>
        <dbReference type="ARBA" id="ARBA00023136"/>
    </source>
</evidence>
<sequence length="300" mass="33585">MVTPSPRAGAHAAAPVALAPARPPRRFRPPRDIPRFALLCVLAVIFLAPVYWMLATSVKPEVDVISTPTQWVPANPTLENYREVLTSPDGNILRWMWNSFFVATVFTVLHVALCALTAYPLARMRFPGREAIFWFILGSMMIPGIVTLIPQYLMMIRFDWINSFHSLIWPGMAGAFGVFLLRQFFLGLPRELEEAARLDGANSLQVLWHVILPLSIPSLVTLAVFSFMGSWNNFIWPTFVITDVDKLTLPVGVNTFSQRYVTDYGKLMASTAIASIPVLIAYLLAQRYLIEGLSTTGLKE</sequence>
<keyword evidence="3" id="KW-1003">Cell membrane</keyword>
<feature type="transmembrane region" description="Helical" evidence="7">
    <location>
        <begin position="95"/>
        <end position="119"/>
    </location>
</feature>